<evidence type="ECO:0000313" key="5">
    <source>
        <dbReference type="Proteomes" id="UP000290407"/>
    </source>
</evidence>
<protein>
    <submittedName>
        <fullName evidence="4">YafY family transcriptional regulator</fullName>
    </submittedName>
</protein>
<keyword evidence="2" id="KW-0804">Transcription</keyword>
<dbReference type="PANTHER" id="PTHR34580">
    <property type="match status" value="1"/>
</dbReference>
<reference evidence="4 5" key="1">
    <citation type="submission" date="2019-01" db="EMBL/GenBank/DDBJ databases">
        <title>Spirosoma flava sp. nov., a propanil-degrading bacterium isolated from herbicide-contaminated soil.</title>
        <authorList>
            <person name="Zhang L."/>
            <person name="Jiang J.-D."/>
        </authorList>
    </citation>
    <scope>NUCLEOTIDE SEQUENCE [LARGE SCALE GENOMIC DNA]</scope>
    <source>
        <strain evidence="4 5">TY50</strain>
    </source>
</reference>
<dbReference type="InterPro" id="IPR036390">
    <property type="entry name" value="WH_DNA-bd_sf"/>
</dbReference>
<sequence length="232" mass="26992">MKKNDIKRITRMLGMLTQLQTKRLITAPELAQRFSVSVRTIYRDLRALEQAGVPMSTQEGKGYFLLDGYRLPPVQFTQEEANALITAEQLILHNKDGLLIHHFTEAIQKVKAVLQPHIRDKANLLTDRVKVYENRQRQQTSACLMTLQAALINYNLVRIAYHSLSQQQTMREVEPFALLLSSEADWLLVAWCRLRQAYRMFRVDHIEQLTALPQTFTPHTLTLQEYFKTLKN</sequence>
<feature type="domain" description="HTH deoR-type" evidence="3">
    <location>
        <begin position="8"/>
        <end position="63"/>
    </location>
</feature>
<evidence type="ECO:0000259" key="3">
    <source>
        <dbReference type="PROSITE" id="PS51000"/>
    </source>
</evidence>
<gene>
    <name evidence="4" type="ORF">EQG79_28840</name>
</gene>
<dbReference type="Pfam" id="PF13280">
    <property type="entry name" value="WYL"/>
    <property type="match status" value="1"/>
</dbReference>
<dbReference type="GO" id="GO:0003700">
    <property type="term" value="F:DNA-binding transcription factor activity"/>
    <property type="evidence" value="ECO:0007669"/>
    <property type="project" value="InterPro"/>
</dbReference>
<dbReference type="PROSITE" id="PS52050">
    <property type="entry name" value="WYL"/>
    <property type="match status" value="1"/>
</dbReference>
<dbReference type="EMBL" id="SBLB01000013">
    <property type="protein sequence ID" value="RYC66603.1"/>
    <property type="molecule type" value="Genomic_DNA"/>
</dbReference>
<comment type="caution">
    <text evidence="4">The sequence shown here is derived from an EMBL/GenBank/DDBJ whole genome shotgun (WGS) entry which is preliminary data.</text>
</comment>
<dbReference type="AlphaFoldDB" id="A0A4Q2UBZ5"/>
<dbReference type="InterPro" id="IPR013196">
    <property type="entry name" value="HTH_11"/>
</dbReference>
<dbReference type="InterPro" id="IPR051534">
    <property type="entry name" value="CBASS_pafABC_assoc_protein"/>
</dbReference>
<dbReference type="PROSITE" id="PS51000">
    <property type="entry name" value="HTH_DEOR_2"/>
    <property type="match status" value="1"/>
</dbReference>
<proteinExistence type="predicted"/>
<dbReference type="Gene3D" id="1.10.10.10">
    <property type="entry name" value="Winged helix-like DNA-binding domain superfamily/Winged helix DNA-binding domain"/>
    <property type="match status" value="1"/>
</dbReference>
<evidence type="ECO:0000256" key="1">
    <source>
        <dbReference type="ARBA" id="ARBA00023015"/>
    </source>
</evidence>
<dbReference type="Pfam" id="PF08279">
    <property type="entry name" value="HTH_11"/>
    <property type="match status" value="1"/>
</dbReference>
<keyword evidence="1" id="KW-0805">Transcription regulation</keyword>
<dbReference type="RefSeq" id="WP_129606425.1">
    <property type="nucleotide sequence ID" value="NZ_SBLB01000013.1"/>
</dbReference>
<dbReference type="SUPFAM" id="SSF46785">
    <property type="entry name" value="Winged helix' DNA-binding domain"/>
    <property type="match status" value="1"/>
</dbReference>
<accession>A0A4Q2UBZ5</accession>
<dbReference type="InterPro" id="IPR036388">
    <property type="entry name" value="WH-like_DNA-bd_sf"/>
</dbReference>
<organism evidence="4 5">
    <name type="scientific">Spirosoma sordidisoli</name>
    <dbReference type="NCBI Taxonomy" id="2502893"/>
    <lineage>
        <taxon>Bacteria</taxon>
        <taxon>Pseudomonadati</taxon>
        <taxon>Bacteroidota</taxon>
        <taxon>Cytophagia</taxon>
        <taxon>Cytophagales</taxon>
        <taxon>Cytophagaceae</taxon>
        <taxon>Spirosoma</taxon>
    </lineage>
</organism>
<dbReference type="Proteomes" id="UP000290407">
    <property type="component" value="Unassembled WGS sequence"/>
</dbReference>
<evidence type="ECO:0000313" key="4">
    <source>
        <dbReference type="EMBL" id="RYC66603.1"/>
    </source>
</evidence>
<dbReference type="InterPro" id="IPR026881">
    <property type="entry name" value="WYL_dom"/>
</dbReference>
<dbReference type="InterPro" id="IPR001034">
    <property type="entry name" value="DeoR_HTH"/>
</dbReference>
<dbReference type="PANTHER" id="PTHR34580:SF1">
    <property type="entry name" value="PROTEIN PAFC"/>
    <property type="match status" value="1"/>
</dbReference>
<evidence type="ECO:0000256" key="2">
    <source>
        <dbReference type="ARBA" id="ARBA00023163"/>
    </source>
</evidence>
<keyword evidence="5" id="KW-1185">Reference proteome</keyword>
<name>A0A4Q2UBZ5_9BACT</name>